<dbReference type="Proteomes" id="UP000225706">
    <property type="component" value="Unassembled WGS sequence"/>
</dbReference>
<reference evidence="3" key="1">
    <citation type="journal article" date="2017" name="bioRxiv">
        <title>Comparative analysis of the genomes of Stylophora pistillata and Acropora digitifera provides evidence for extensive differences between species of corals.</title>
        <authorList>
            <person name="Voolstra C.R."/>
            <person name="Li Y."/>
            <person name="Liew Y.J."/>
            <person name="Baumgarten S."/>
            <person name="Zoccola D."/>
            <person name="Flot J.-F."/>
            <person name="Tambutte S."/>
            <person name="Allemand D."/>
            <person name="Aranda M."/>
        </authorList>
    </citation>
    <scope>NUCLEOTIDE SEQUENCE [LARGE SCALE GENOMIC DNA]</scope>
</reference>
<dbReference type="InterPro" id="IPR011029">
    <property type="entry name" value="DEATH-like_dom_sf"/>
</dbReference>
<dbReference type="SMART" id="SM00031">
    <property type="entry name" value="DED"/>
    <property type="match status" value="1"/>
</dbReference>
<organism evidence="2 3">
    <name type="scientific">Stylophora pistillata</name>
    <name type="common">Smooth cauliflower coral</name>
    <dbReference type="NCBI Taxonomy" id="50429"/>
    <lineage>
        <taxon>Eukaryota</taxon>
        <taxon>Metazoa</taxon>
        <taxon>Cnidaria</taxon>
        <taxon>Anthozoa</taxon>
        <taxon>Hexacorallia</taxon>
        <taxon>Scleractinia</taxon>
        <taxon>Astrocoeniina</taxon>
        <taxon>Pocilloporidae</taxon>
        <taxon>Stylophora</taxon>
    </lineage>
</organism>
<gene>
    <name evidence="2" type="ORF">AWC38_SpisGene7404</name>
</gene>
<accession>A0A2B4SFL2</accession>
<comment type="caution">
    <text evidence="2">The sequence shown here is derived from an EMBL/GenBank/DDBJ whole genome shotgun (WGS) entry which is preliminary data.</text>
</comment>
<evidence type="ECO:0000313" key="2">
    <source>
        <dbReference type="EMBL" id="PFX27843.1"/>
    </source>
</evidence>
<evidence type="ECO:0000259" key="1">
    <source>
        <dbReference type="PROSITE" id="PS50168"/>
    </source>
</evidence>
<name>A0A2B4SFL2_STYPI</name>
<feature type="domain" description="DED" evidence="1">
    <location>
        <begin position="36"/>
        <end position="110"/>
    </location>
</feature>
<keyword evidence="3" id="KW-1185">Reference proteome</keyword>
<dbReference type="PROSITE" id="PS50168">
    <property type="entry name" value="DED"/>
    <property type="match status" value="1"/>
</dbReference>
<dbReference type="Pfam" id="PF01335">
    <property type="entry name" value="DED"/>
    <property type="match status" value="1"/>
</dbReference>
<protein>
    <recommendedName>
        <fullName evidence="1">DED domain-containing protein</fullName>
    </recommendedName>
</protein>
<evidence type="ECO:0000313" key="3">
    <source>
        <dbReference type="Proteomes" id="UP000225706"/>
    </source>
</evidence>
<dbReference type="EMBL" id="LSMT01000094">
    <property type="protein sequence ID" value="PFX27843.1"/>
    <property type="molecule type" value="Genomic_DNA"/>
</dbReference>
<sequence length="287" mass="33055">MGIKDLANNVFVPSTATDDVAMSSPTNEGSDKLRRAFSAVLLQISRDLDKDEQKEFRFYCDGLIPREDKGFLKILRSLEHADLISWADVKFLKEALRAIKRLDLAKLLTTFEVRRDLTILLDFYSRKRLELDLPYVSPSMKTTARHLLTVVTENESERCRFDIARMRTLVESKRNIQEIFEEEVDVRSGLKSSWSKLTMLVIIAGEIIVAAQASRSDEIRRNEMLEQCFSLADKLSSRMLDLGSWDDFCEHVEERCSEVWGQQEECNSSNSVVADVVRQLRESPFFL</sequence>
<dbReference type="SUPFAM" id="SSF47986">
    <property type="entry name" value="DEATH domain"/>
    <property type="match status" value="1"/>
</dbReference>
<dbReference type="AlphaFoldDB" id="A0A2B4SFL2"/>
<proteinExistence type="predicted"/>
<dbReference type="InterPro" id="IPR001875">
    <property type="entry name" value="DED_dom"/>
</dbReference>
<dbReference type="GO" id="GO:0042981">
    <property type="term" value="P:regulation of apoptotic process"/>
    <property type="evidence" value="ECO:0007669"/>
    <property type="project" value="InterPro"/>
</dbReference>
<dbReference type="Gene3D" id="1.10.533.10">
    <property type="entry name" value="Death Domain, Fas"/>
    <property type="match status" value="1"/>
</dbReference>
<dbReference type="OrthoDB" id="5949951at2759"/>